<dbReference type="InterPro" id="IPR001296">
    <property type="entry name" value="Glyco_trans_1"/>
</dbReference>
<dbReference type="Pfam" id="PF13439">
    <property type="entry name" value="Glyco_transf_4"/>
    <property type="match status" value="1"/>
</dbReference>
<evidence type="ECO:0000259" key="2">
    <source>
        <dbReference type="Pfam" id="PF13439"/>
    </source>
</evidence>
<evidence type="ECO:0000259" key="1">
    <source>
        <dbReference type="Pfam" id="PF00534"/>
    </source>
</evidence>
<dbReference type="GO" id="GO:0016757">
    <property type="term" value="F:glycosyltransferase activity"/>
    <property type="evidence" value="ECO:0007669"/>
    <property type="project" value="InterPro"/>
</dbReference>
<keyword evidence="4" id="KW-1185">Reference proteome</keyword>
<dbReference type="EMBL" id="JACHEX010000003">
    <property type="protein sequence ID" value="MBB6062787.1"/>
    <property type="molecule type" value="Genomic_DNA"/>
</dbReference>
<dbReference type="PANTHER" id="PTHR12526:SF622">
    <property type="entry name" value="GLYCOSYLTRANSFERASE (GROUP I)"/>
    <property type="match status" value="1"/>
</dbReference>
<evidence type="ECO:0000313" key="3">
    <source>
        <dbReference type="EMBL" id="MBB6062787.1"/>
    </source>
</evidence>
<evidence type="ECO:0000313" key="4">
    <source>
        <dbReference type="Proteomes" id="UP000555828"/>
    </source>
</evidence>
<name>A0A841GK83_9BACT</name>
<protein>
    <submittedName>
        <fullName evidence="3">Glycosyltransferase involved in cell wall biosynthesis</fullName>
    </submittedName>
</protein>
<dbReference type="Pfam" id="PF00534">
    <property type="entry name" value="Glycos_transf_1"/>
    <property type="match status" value="1"/>
</dbReference>
<dbReference type="Proteomes" id="UP000555828">
    <property type="component" value="Unassembled WGS sequence"/>
</dbReference>
<sequence>MKVVILNHYASIPSFGSAETRHYEIGKRLVEKGHEVSIVVGNYSHLLQRRWTELKDNYFVENGVEYFVVDTREYKSNGVSRFFSSYDYYKNGKKLLLKKPDIIVASSPHPFAWKLGSYYSKKYKVPYVVEIRDIWPDDLIEAGILPVKHIVVKVFDYMCKKYYSKSSGIISLVPDISEHLKRLKIIFEKPIYFIPNGIDTKIFNNVMREDIVDELFNKIPENTIKIVYTGSLGPSNGLDYIVKEIKKLPDNLKNKFSFVFIGAGSKKDELKKIAQSEKNVYFFDPIPKKYIPYLIKEKSDILLFSLSDFNNTKYPAYSSFKLMDYMASGKPILSIYHPGLLLSETEDAIFYIPKKEGSFEKAIFYIFNNLDDVLKMGKKNKEYIEKYRKWDVLVEEFEDILISMLKK</sequence>
<dbReference type="RefSeq" id="WP_184619423.1">
    <property type="nucleotide sequence ID" value="NZ_JACHEX010000003.1"/>
</dbReference>
<dbReference type="SUPFAM" id="SSF53756">
    <property type="entry name" value="UDP-Glycosyltransferase/glycogen phosphorylase"/>
    <property type="match status" value="1"/>
</dbReference>
<dbReference type="AlphaFoldDB" id="A0A841GK83"/>
<organism evidence="3 4">
    <name type="scientific">Thermosipho japonicus</name>
    <dbReference type="NCBI Taxonomy" id="90323"/>
    <lineage>
        <taxon>Bacteria</taxon>
        <taxon>Thermotogati</taxon>
        <taxon>Thermotogota</taxon>
        <taxon>Thermotogae</taxon>
        <taxon>Thermotogales</taxon>
        <taxon>Fervidobacteriaceae</taxon>
        <taxon>Thermosipho</taxon>
    </lineage>
</organism>
<feature type="domain" description="Glycosyl transferase family 1" evidence="1">
    <location>
        <begin position="217"/>
        <end position="381"/>
    </location>
</feature>
<gene>
    <name evidence="3" type="ORF">HNP65_001239</name>
</gene>
<accession>A0A841GK83</accession>
<comment type="caution">
    <text evidence="3">The sequence shown here is derived from an EMBL/GenBank/DDBJ whole genome shotgun (WGS) entry which is preliminary data.</text>
</comment>
<dbReference type="PANTHER" id="PTHR12526">
    <property type="entry name" value="GLYCOSYLTRANSFERASE"/>
    <property type="match status" value="1"/>
</dbReference>
<dbReference type="Gene3D" id="3.40.50.2000">
    <property type="entry name" value="Glycogen Phosphorylase B"/>
    <property type="match status" value="2"/>
</dbReference>
<reference evidence="3 4" key="1">
    <citation type="submission" date="2020-08" db="EMBL/GenBank/DDBJ databases">
        <title>Genomic Encyclopedia of Type Strains, Phase IV (KMG-IV): sequencing the most valuable type-strain genomes for metagenomic binning, comparative biology and taxonomic classification.</title>
        <authorList>
            <person name="Goeker M."/>
        </authorList>
    </citation>
    <scope>NUCLEOTIDE SEQUENCE [LARGE SCALE GENOMIC DNA]</scope>
    <source>
        <strain evidence="3 4">DSM 13481</strain>
    </source>
</reference>
<dbReference type="InterPro" id="IPR028098">
    <property type="entry name" value="Glyco_trans_4-like_N"/>
</dbReference>
<keyword evidence="3" id="KW-0808">Transferase</keyword>
<feature type="domain" description="Glycosyltransferase subfamily 4-like N-terminal" evidence="2">
    <location>
        <begin position="19"/>
        <end position="201"/>
    </location>
</feature>
<proteinExistence type="predicted"/>
<dbReference type="CDD" id="cd03794">
    <property type="entry name" value="GT4_WbuB-like"/>
    <property type="match status" value="1"/>
</dbReference>